<dbReference type="Gene3D" id="1.20.1260.10">
    <property type="match status" value="1"/>
</dbReference>
<dbReference type="InterPro" id="IPR009078">
    <property type="entry name" value="Ferritin-like_SF"/>
</dbReference>
<dbReference type="Proteomes" id="UP000293142">
    <property type="component" value="Unassembled WGS sequence"/>
</dbReference>
<evidence type="ECO:0000256" key="1">
    <source>
        <dbReference type="ARBA" id="ARBA00009497"/>
    </source>
</evidence>
<dbReference type="SUPFAM" id="SSF47240">
    <property type="entry name" value="Ferritin-like"/>
    <property type="match status" value="1"/>
</dbReference>
<protein>
    <submittedName>
        <fullName evidence="4">DNA starvation/stationary phase protection protein</fullName>
    </submittedName>
</protein>
<evidence type="ECO:0000256" key="2">
    <source>
        <dbReference type="RuleBase" id="RU003875"/>
    </source>
</evidence>
<dbReference type="AlphaFoldDB" id="A0A4Q9DJR6"/>
<evidence type="ECO:0000313" key="4">
    <source>
        <dbReference type="EMBL" id="TBL72684.1"/>
    </source>
</evidence>
<organism evidence="4 5">
    <name type="scientific">Paenibacillus thalictri</name>
    <dbReference type="NCBI Taxonomy" id="2527873"/>
    <lineage>
        <taxon>Bacteria</taxon>
        <taxon>Bacillati</taxon>
        <taxon>Bacillota</taxon>
        <taxon>Bacilli</taxon>
        <taxon>Bacillales</taxon>
        <taxon>Paenibacillaceae</taxon>
        <taxon>Paenibacillus</taxon>
    </lineage>
</organism>
<dbReference type="PANTHER" id="PTHR42932">
    <property type="entry name" value="GENERAL STRESS PROTEIN 20U"/>
    <property type="match status" value="1"/>
</dbReference>
<sequence>MTTNTLTKDVTTVLNTQVANWNVLFVKLHNYHWYVKGPHFFTLHVKFEELYNEAAQAIDDLAERLLTLGGKPVATLKEALQTATVKEAAGGETAEQMVQTLAGDFQTVIGELKQGMSIAEAGGDQATSDMLLGLCSSLEKHVWMLRSFSGR</sequence>
<evidence type="ECO:0000259" key="3">
    <source>
        <dbReference type="Pfam" id="PF00210"/>
    </source>
</evidence>
<dbReference type="PIRSF" id="PIRSF005900">
    <property type="entry name" value="Dps"/>
    <property type="match status" value="1"/>
</dbReference>
<comment type="similarity">
    <text evidence="1 2">Belongs to the Dps family.</text>
</comment>
<feature type="domain" description="Ferritin/DPS" evidence="3">
    <location>
        <begin position="14"/>
        <end position="148"/>
    </location>
</feature>
<keyword evidence="5" id="KW-1185">Reference proteome</keyword>
<dbReference type="PROSITE" id="PS00819">
    <property type="entry name" value="DPS_2"/>
    <property type="match status" value="1"/>
</dbReference>
<dbReference type="PROSITE" id="PS00818">
    <property type="entry name" value="DPS_1"/>
    <property type="match status" value="1"/>
</dbReference>
<reference evidence="4 5" key="1">
    <citation type="submission" date="2019-02" db="EMBL/GenBank/DDBJ databases">
        <title>Paenibacillus sp. nov., isolated from surface-sterilized tissue of Thalictrum simplex L.</title>
        <authorList>
            <person name="Tuo L."/>
        </authorList>
    </citation>
    <scope>NUCLEOTIDE SEQUENCE [LARGE SCALE GENOMIC DNA]</scope>
    <source>
        <strain evidence="4 5">N2SHLJ1</strain>
    </source>
</reference>
<name>A0A4Q9DJR6_9BACL</name>
<gene>
    <name evidence="4" type="ORF">EYB31_28465</name>
</gene>
<accession>A0A4Q9DJR6</accession>
<dbReference type="InterPro" id="IPR012347">
    <property type="entry name" value="Ferritin-like"/>
</dbReference>
<dbReference type="InterPro" id="IPR023188">
    <property type="entry name" value="DPS_DNA-bd_CS"/>
</dbReference>
<dbReference type="PRINTS" id="PR01346">
    <property type="entry name" value="HELNAPAPROT"/>
</dbReference>
<comment type="caution">
    <text evidence="4">The sequence shown here is derived from an EMBL/GenBank/DDBJ whole genome shotgun (WGS) entry which is preliminary data.</text>
</comment>
<evidence type="ECO:0000313" key="5">
    <source>
        <dbReference type="Proteomes" id="UP000293142"/>
    </source>
</evidence>
<dbReference type="InterPro" id="IPR008331">
    <property type="entry name" value="Ferritin_DPS_dom"/>
</dbReference>
<dbReference type="PANTHER" id="PTHR42932:SF1">
    <property type="entry name" value="GENERAL STRESS PROTEIN 20U"/>
    <property type="match status" value="1"/>
</dbReference>
<dbReference type="InterPro" id="IPR002177">
    <property type="entry name" value="DPS_DNA-bd"/>
</dbReference>
<dbReference type="EMBL" id="SIRE01000023">
    <property type="protein sequence ID" value="TBL72684.1"/>
    <property type="molecule type" value="Genomic_DNA"/>
</dbReference>
<dbReference type="Pfam" id="PF00210">
    <property type="entry name" value="Ferritin"/>
    <property type="match status" value="1"/>
</dbReference>
<dbReference type="GO" id="GO:0008199">
    <property type="term" value="F:ferric iron binding"/>
    <property type="evidence" value="ECO:0007669"/>
    <property type="project" value="InterPro"/>
</dbReference>
<dbReference type="GO" id="GO:0016722">
    <property type="term" value="F:oxidoreductase activity, acting on metal ions"/>
    <property type="evidence" value="ECO:0007669"/>
    <property type="project" value="InterPro"/>
</dbReference>
<dbReference type="RefSeq" id="WP_131016871.1">
    <property type="nucleotide sequence ID" value="NZ_SIRE01000023.1"/>
</dbReference>
<proteinExistence type="inferred from homology"/>
<dbReference type="OrthoDB" id="9797023at2"/>
<dbReference type="CDD" id="cd01043">
    <property type="entry name" value="DPS"/>
    <property type="match status" value="1"/>
</dbReference>